<comment type="cofactor">
    <cofactor evidence="6">
        <name>Mg(2+)</name>
        <dbReference type="ChEBI" id="CHEBI:18420"/>
    </cofactor>
</comment>
<dbReference type="NCBIfam" id="NF001862">
    <property type="entry name" value="PRK00601.1"/>
    <property type="match status" value="1"/>
</dbReference>
<dbReference type="GO" id="GO:0004170">
    <property type="term" value="F:dUTP diphosphatase activity"/>
    <property type="evidence" value="ECO:0007669"/>
    <property type="project" value="UniProtKB-UniRule"/>
</dbReference>
<dbReference type="OrthoDB" id="419889at2759"/>
<dbReference type="Gene3D" id="2.70.40.10">
    <property type="match status" value="1"/>
</dbReference>
<dbReference type="InterPro" id="IPR008181">
    <property type="entry name" value="dUTPase"/>
</dbReference>
<feature type="domain" description="dUTPase-like" evidence="7">
    <location>
        <begin position="35"/>
        <end position="151"/>
    </location>
</feature>
<reference evidence="8" key="1">
    <citation type="submission" date="2020-05" db="EMBL/GenBank/DDBJ databases">
        <title>Mycena genomes resolve the evolution of fungal bioluminescence.</title>
        <authorList>
            <person name="Tsai I.J."/>
        </authorList>
    </citation>
    <scope>NUCLEOTIDE SEQUENCE</scope>
    <source>
        <strain evidence="8">160909Yilan</strain>
    </source>
</reference>
<dbReference type="SUPFAM" id="SSF51283">
    <property type="entry name" value="dUTPase-like"/>
    <property type="match status" value="1"/>
</dbReference>
<proteinExistence type="inferred from homology"/>
<gene>
    <name evidence="8" type="ORF">MSAN_01420900</name>
</gene>
<comment type="similarity">
    <text evidence="2 6">Belongs to the dUTPase family.</text>
</comment>
<evidence type="ECO:0000256" key="5">
    <source>
        <dbReference type="ARBA" id="ARBA00023080"/>
    </source>
</evidence>
<evidence type="ECO:0000259" key="7">
    <source>
        <dbReference type="Pfam" id="PF00692"/>
    </source>
</evidence>
<keyword evidence="4 6" id="KW-0378">Hydrolase</keyword>
<accession>A0A8H6YB03</accession>
<dbReference type="EMBL" id="JACAZH010000011">
    <property type="protein sequence ID" value="KAF7355054.1"/>
    <property type="molecule type" value="Genomic_DNA"/>
</dbReference>
<sequence length="187" mass="19912">MSDSPQVKKRKMSPVESDVPLAPVANLLIKRLSDKAKLPTRGSPLSAGYDLYSAEAKTIPAHGKALVDTQISIAVPAGTYGRVAPRSGLASKFMIDTGAGVIDADYRGVVFVLLFNHSDKDFQVEEGDRVAQLIIERIYTPDVLEVQACANPRLASRDVISSLFLQDLDETLRGAGGFGSTGGHGSL</sequence>
<dbReference type="CDD" id="cd07557">
    <property type="entry name" value="trimeric_dUTPase"/>
    <property type="match status" value="1"/>
</dbReference>
<keyword evidence="6" id="KW-0479">Metal-binding</keyword>
<comment type="catalytic activity">
    <reaction evidence="6">
        <text>dUTP + H2O = dUMP + diphosphate + H(+)</text>
        <dbReference type="Rhea" id="RHEA:10248"/>
        <dbReference type="ChEBI" id="CHEBI:15377"/>
        <dbReference type="ChEBI" id="CHEBI:15378"/>
        <dbReference type="ChEBI" id="CHEBI:33019"/>
        <dbReference type="ChEBI" id="CHEBI:61555"/>
        <dbReference type="ChEBI" id="CHEBI:246422"/>
        <dbReference type="EC" id="3.6.1.23"/>
    </reaction>
</comment>
<evidence type="ECO:0000256" key="2">
    <source>
        <dbReference type="ARBA" id="ARBA00006581"/>
    </source>
</evidence>
<keyword evidence="6" id="KW-0460">Magnesium</keyword>
<comment type="function">
    <text evidence="6">Involved in nucleotide metabolism via production of dUMP, the immediate precursor of thymidine nucleotides, and decreases the intracellular concentration of dUTP so that uracil cannot be incorporated into DNA.</text>
</comment>
<dbReference type="GO" id="GO:0006226">
    <property type="term" value="P:dUMP biosynthetic process"/>
    <property type="evidence" value="ECO:0007669"/>
    <property type="project" value="UniProtKB-UniRule"/>
</dbReference>
<comment type="pathway">
    <text evidence="1 6">Pyrimidine metabolism; dUMP biosynthesis; dUMP from dCTP (dUTP route): step 2/2.</text>
</comment>
<dbReference type="NCBIfam" id="TIGR00576">
    <property type="entry name" value="dut"/>
    <property type="match status" value="1"/>
</dbReference>
<evidence type="ECO:0000256" key="1">
    <source>
        <dbReference type="ARBA" id="ARBA00005142"/>
    </source>
</evidence>
<dbReference type="InterPro" id="IPR036157">
    <property type="entry name" value="dUTPase-like_sf"/>
</dbReference>
<evidence type="ECO:0000313" key="8">
    <source>
        <dbReference type="EMBL" id="KAF7355054.1"/>
    </source>
</evidence>
<name>A0A8H6YB03_9AGAR</name>
<evidence type="ECO:0000256" key="3">
    <source>
        <dbReference type="ARBA" id="ARBA00011233"/>
    </source>
</evidence>
<dbReference type="PANTHER" id="PTHR11241">
    <property type="entry name" value="DEOXYURIDINE 5'-TRIPHOSPHATE NUCLEOTIDOHYDROLASE"/>
    <property type="match status" value="1"/>
</dbReference>
<dbReference type="GO" id="GO:0046081">
    <property type="term" value="P:dUTP catabolic process"/>
    <property type="evidence" value="ECO:0007669"/>
    <property type="project" value="UniProtKB-UniRule"/>
</dbReference>
<dbReference type="UniPathway" id="UPA00610">
    <property type="reaction ID" value="UER00666"/>
</dbReference>
<dbReference type="AlphaFoldDB" id="A0A8H6YB03"/>
<dbReference type="Proteomes" id="UP000623467">
    <property type="component" value="Unassembled WGS sequence"/>
</dbReference>
<dbReference type="PANTHER" id="PTHR11241:SF0">
    <property type="entry name" value="DEOXYURIDINE 5'-TRIPHOSPHATE NUCLEOTIDOHYDROLASE"/>
    <property type="match status" value="1"/>
</dbReference>
<comment type="subunit">
    <text evidence="3 6">Homotrimer.</text>
</comment>
<keyword evidence="5 6" id="KW-0546">Nucleotide metabolism</keyword>
<keyword evidence="9" id="KW-1185">Reference proteome</keyword>
<dbReference type="InterPro" id="IPR033704">
    <property type="entry name" value="dUTPase_trimeric"/>
</dbReference>
<comment type="caution">
    <text evidence="8">The sequence shown here is derived from an EMBL/GenBank/DDBJ whole genome shotgun (WGS) entry which is preliminary data.</text>
</comment>
<dbReference type="GO" id="GO:0000287">
    <property type="term" value="F:magnesium ion binding"/>
    <property type="evidence" value="ECO:0007669"/>
    <property type="project" value="UniProtKB-UniRule"/>
</dbReference>
<evidence type="ECO:0000313" key="9">
    <source>
        <dbReference type="Proteomes" id="UP000623467"/>
    </source>
</evidence>
<dbReference type="EC" id="3.6.1.23" evidence="6"/>
<evidence type="ECO:0000256" key="6">
    <source>
        <dbReference type="RuleBase" id="RU367024"/>
    </source>
</evidence>
<organism evidence="8 9">
    <name type="scientific">Mycena sanguinolenta</name>
    <dbReference type="NCBI Taxonomy" id="230812"/>
    <lineage>
        <taxon>Eukaryota</taxon>
        <taxon>Fungi</taxon>
        <taxon>Dikarya</taxon>
        <taxon>Basidiomycota</taxon>
        <taxon>Agaricomycotina</taxon>
        <taxon>Agaricomycetes</taxon>
        <taxon>Agaricomycetidae</taxon>
        <taxon>Agaricales</taxon>
        <taxon>Marasmiineae</taxon>
        <taxon>Mycenaceae</taxon>
        <taxon>Mycena</taxon>
    </lineage>
</organism>
<evidence type="ECO:0000256" key="4">
    <source>
        <dbReference type="ARBA" id="ARBA00022801"/>
    </source>
</evidence>
<dbReference type="InterPro" id="IPR029054">
    <property type="entry name" value="dUTPase-like"/>
</dbReference>
<protein>
    <recommendedName>
        <fullName evidence="6">Deoxyuridine 5'-triphosphate nucleotidohydrolase</fullName>
        <shortName evidence="6">dUTPase</shortName>
        <ecNumber evidence="6">3.6.1.23</ecNumber>
    </recommendedName>
    <alternativeName>
        <fullName evidence="6">dUTP pyrophosphatase</fullName>
    </alternativeName>
</protein>
<dbReference type="Pfam" id="PF00692">
    <property type="entry name" value="dUTPase"/>
    <property type="match status" value="1"/>
</dbReference>